<dbReference type="SMART" id="SM00072">
    <property type="entry name" value="GuKc"/>
    <property type="match status" value="1"/>
</dbReference>
<reference evidence="2 3" key="1">
    <citation type="submission" date="2019-11" db="EMBL/GenBank/DDBJ databases">
        <title>Draft genome sequence of Blautia luti DSM 14534T, isolated from human stool.</title>
        <authorList>
            <person name="Ortiz R."/>
            <person name="Melis-Arcos F."/>
            <person name="Covarrubias P."/>
            <person name="Cardenas J.P."/>
            <person name="Perez-Donoso J."/>
            <person name="Almonacid D."/>
        </authorList>
    </citation>
    <scope>NUCLEOTIDE SEQUENCE [LARGE SCALE GENOMIC DNA]</scope>
    <source>
        <strain evidence="2 3">DSM 14534</strain>
    </source>
</reference>
<dbReference type="EMBL" id="WMBC01000004">
    <property type="protein sequence ID" value="MTD61091.1"/>
    <property type="molecule type" value="Genomic_DNA"/>
</dbReference>
<keyword evidence="2" id="KW-0808">Transferase</keyword>
<name>A0A844GK89_9FIRM</name>
<feature type="domain" description="Guanylate kinase-like" evidence="1">
    <location>
        <begin position="2"/>
        <end position="192"/>
    </location>
</feature>
<organism evidence="2 3">
    <name type="scientific">Blautia luti DSM 14534 = JCM 17040</name>
    <dbReference type="NCBI Taxonomy" id="649762"/>
    <lineage>
        <taxon>Bacteria</taxon>
        <taxon>Bacillati</taxon>
        <taxon>Bacillota</taxon>
        <taxon>Clostridia</taxon>
        <taxon>Lachnospirales</taxon>
        <taxon>Lachnospiraceae</taxon>
        <taxon>Blautia</taxon>
    </lineage>
</organism>
<dbReference type="AlphaFoldDB" id="A0A844GK89"/>
<dbReference type="InterPro" id="IPR008145">
    <property type="entry name" value="GK/Ca_channel_bsu"/>
</dbReference>
<dbReference type="SUPFAM" id="SSF52540">
    <property type="entry name" value="P-loop containing nucleoside triphosphate hydrolases"/>
    <property type="match status" value="1"/>
</dbReference>
<keyword evidence="2" id="KW-0418">Kinase</keyword>
<sequence>MGKIFYIMGKSASGKDRIYSLLAAHKELNLKTLVLYTTRPMRAGEVDGKNYYFTDDKKLKEFRRNGCLIEARAYHTVHGIWTYFTADDGQVDLGRSDYLGIGTLDSFVKMKKYYGEDAVCPVYIQVEDGERLSRALKREREQANPKYEEMCRRFIADQSDFSEENILRAGIWKRFQNIDLETCVQEIVNYVKSMQQ</sequence>
<gene>
    <name evidence="2" type="ORF">GKZ57_07395</name>
</gene>
<dbReference type="PROSITE" id="PS00856">
    <property type="entry name" value="GUANYLATE_KINASE_1"/>
    <property type="match status" value="1"/>
</dbReference>
<dbReference type="PROSITE" id="PS50052">
    <property type="entry name" value="GUANYLATE_KINASE_2"/>
    <property type="match status" value="1"/>
</dbReference>
<evidence type="ECO:0000313" key="3">
    <source>
        <dbReference type="Proteomes" id="UP000437824"/>
    </source>
</evidence>
<protein>
    <submittedName>
        <fullName evidence="2">Guanylate kinase</fullName>
    </submittedName>
</protein>
<evidence type="ECO:0000313" key="2">
    <source>
        <dbReference type="EMBL" id="MTD61091.1"/>
    </source>
</evidence>
<evidence type="ECO:0000259" key="1">
    <source>
        <dbReference type="PROSITE" id="PS50052"/>
    </source>
</evidence>
<dbReference type="InterPro" id="IPR020590">
    <property type="entry name" value="Guanylate_kinase_CS"/>
</dbReference>
<comment type="caution">
    <text evidence="2">The sequence shown here is derived from an EMBL/GenBank/DDBJ whole genome shotgun (WGS) entry which is preliminary data.</text>
</comment>
<dbReference type="Gene3D" id="3.40.50.300">
    <property type="entry name" value="P-loop containing nucleotide triphosphate hydrolases"/>
    <property type="match status" value="1"/>
</dbReference>
<dbReference type="InterPro" id="IPR008144">
    <property type="entry name" value="Guanylate_kin-like_dom"/>
</dbReference>
<proteinExistence type="predicted"/>
<dbReference type="InterPro" id="IPR027417">
    <property type="entry name" value="P-loop_NTPase"/>
</dbReference>
<dbReference type="RefSeq" id="WP_154780171.1">
    <property type="nucleotide sequence ID" value="NZ_WMBC01000004.1"/>
</dbReference>
<accession>A0A844GK89</accession>
<dbReference type="Pfam" id="PF00625">
    <property type="entry name" value="Guanylate_kin"/>
    <property type="match status" value="1"/>
</dbReference>
<dbReference type="GO" id="GO:0016301">
    <property type="term" value="F:kinase activity"/>
    <property type="evidence" value="ECO:0007669"/>
    <property type="project" value="UniProtKB-KW"/>
</dbReference>
<dbReference type="Proteomes" id="UP000437824">
    <property type="component" value="Unassembled WGS sequence"/>
</dbReference>